<dbReference type="InterPro" id="IPR011050">
    <property type="entry name" value="Pectin_lyase_fold/virulence"/>
</dbReference>
<sequence length="315" mass="34115">MAYPTTGTSGMVGFAKSGSTTGGTGGSVVSITSLSDLKTHVAGTDAKILVINANISASSLTKVTLGANKSIIGSYSSNTLTNIHFRSASSSKNIIFQNLTFKHTSTIKGNDDIQIYLTHGNKYWLDHLTFPGHDYTLTDGGLDKLIYIGEKADYITISNCLFKNHEYGLIFGYPQDGSSNGSTYDGYPHLTICHCYFSNIYVRAPGLMRYGYYHAYNNFIDKYQLGFTLAQNAKIVSEYNYFGTTTSSNKGMLDDKGSGTFTDTGSTPSITNQTSSASKWTPSSNYSYKLKTVSEAKTFTQKYAGVQSSSLTFGG</sequence>
<gene>
    <name evidence="7" type="ORF">CVE23_03390</name>
</gene>
<dbReference type="AlphaFoldDB" id="A0A2K8QI05"/>
<evidence type="ECO:0000256" key="3">
    <source>
        <dbReference type="ARBA" id="ARBA00022525"/>
    </source>
</evidence>
<dbReference type="GO" id="GO:0005576">
    <property type="term" value="C:extracellular region"/>
    <property type="evidence" value="ECO:0007669"/>
    <property type="project" value="UniProtKB-SubCell"/>
</dbReference>
<evidence type="ECO:0000256" key="2">
    <source>
        <dbReference type="ARBA" id="ARBA00005220"/>
    </source>
</evidence>
<evidence type="ECO:0000313" key="8">
    <source>
        <dbReference type="Proteomes" id="UP000231901"/>
    </source>
</evidence>
<dbReference type="PANTHER" id="PTHR31683:SF18">
    <property type="entry name" value="PECTATE LYASE 21-RELATED"/>
    <property type="match status" value="1"/>
</dbReference>
<comment type="pathway">
    <text evidence="2">Glycan metabolism; pectin degradation; 2-dehydro-3-deoxy-D-gluconate from pectin: step 2/5.</text>
</comment>
<dbReference type="RefSeq" id="WP_038917782.1">
    <property type="nucleotide sequence ID" value="NZ_BMJF01000003.1"/>
</dbReference>
<evidence type="ECO:0000256" key="5">
    <source>
        <dbReference type="ARBA" id="ARBA00023239"/>
    </source>
</evidence>
<keyword evidence="8" id="KW-1185">Reference proteome</keyword>
<dbReference type="SMART" id="SM00656">
    <property type="entry name" value="Amb_all"/>
    <property type="match status" value="1"/>
</dbReference>
<dbReference type="SUPFAM" id="SSF51126">
    <property type="entry name" value="Pectin lyase-like"/>
    <property type="match status" value="1"/>
</dbReference>
<reference evidence="8" key="1">
    <citation type="journal article" date="2018" name="Genome Announc.">
        <title>Complete genome sequence of a Dickeya fangzhongdai type strain causing bleeding canker of pear tree trunks.</title>
        <authorList>
            <person name="Zhao Y."/>
            <person name="Tian Y."/>
            <person name="Li X."/>
            <person name="Hu B."/>
        </authorList>
    </citation>
    <scope>NUCLEOTIDE SEQUENCE [LARGE SCALE GENOMIC DNA]</scope>
    <source>
        <strain evidence="8">DSM 101947</strain>
    </source>
</reference>
<dbReference type="Proteomes" id="UP000231901">
    <property type="component" value="Chromosome"/>
</dbReference>
<dbReference type="Gene3D" id="2.160.20.10">
    <property type="entry name" value="Single-stranded right-handed beta-helix, Pectin lyase-like"/>
    <property type="match status" value="1"/>
</dbReference>
<name>A0A2K8QI05_9GAMM</name>
<dbReference type="KEGG" id="dfn:CVE23_03390"/>
<comment type="similarity">
    <text evidence="6">Belongs to the polysaccharide lyase 1 family.</text>
</comment>
<comment type="subcellular location">
    <subcellularLocation>
        <location evidence="1 6">Secreted</location>
    </subcellularLocation>
</comment>
<accession>A0A2K8QI05</accession>
<dbReference type="InterPro" id="IPR002022">
    <property type="entry name" value="Pec_lyase"/>
</dbReference>
<dbReference type="GO" id="GO:0030570">
    <property type="term" value="F:pectate lyase activity"/>
    <property type="evidence" value="ECO:0007669"/>
    <property type="project" value="InterPro"/>
</dbReference>
<keyword evidence="5 6" id="KW-0456">Lyase</keyword>
<dbReference type="Pfam" id="PF00544">
    <property type="entry name" value="Pectate_lyase_4"/>
    <property type="match status" value="1"/>
</dbReference>
<keyword evidence="4" id="KW-0732">Signal</keyword>
<dbReference type="GO" id="GO:0000272">
    <property type="term" value="P:polysaccharide catabolic process"/>
    <property type="evidence" value="ECO:0007669"/>
    <property type="project" value="UniProtKB-KW"/>
</dbReference>
<organism evidence="7 8">
    <name type="scientific">Dickeya fangzhongdai</name>
    <dbReference type="NCBI Taxonomy" id="1778540"/>
    <lineage>
        <taxon>Bacteria</taxon>
        <taxon>Pseudomonadati</taxon>
        <taxon>Pseudomonadota</taxon>
        <taxon>Gammaproteobacteria</taxon>
        <taxon>Enterobacterales</taxon>
        <taxon>Pectobacteriaceae</taxon>
        <taxon>Dickeya</taxon>
    </lineage>
</organism>
<keyword evidence="6" id="KW-0624">Polysaccharide degradation</keyword>
<keyword evidence="3 6" id="KW-0964">Secreted</keyword>
<dbReference type="InterPro" id="IPR045032">
    <property type="entry name" value="PEL"/>
</dbReference>
<keyword evidence="6" id="KW-0119">Carbohydrate metabolism</keyword>
<evidence type="ECO:0000313" key="7">
    <source>
        <dbReference type="EMBL" id="ATZ93104.1"/>
    </source>
</evidence>
<proteinExistence type="inferred from homology"/>
<protein>
    <submittedName>
        <fullName evidence="7">Pectate lyase</fullName>
    </submittedName>
</protein>
<dbReference type="GeneID" id="66563383"/>
<dbReference type="InterPro" id="IPR012334">
    <property type="entry name" value="Pectin_lyas_fold"/>
</dbReference>
<evidence type="ECO:0000256" key="1">
    <source>
        <dbReference type="ARBA" id="ARBA00004613"/>
    </source>
</evidence>
<dbReference type="PANTHER" id="PTHR31683">
    <property type="entry name" value="PECTATE LYASE 18-RELATED"/>
    <property type="match status" value="1"/>
</dbReference>
<dbReference type="EMBL" id="CP025003">
    <property type="protein sequence ID" value="ATZ93104.1"/>
    <property type="molecule type" value="Genomic_DNA"/>
</dbReference>
<evidence type="ECO:0000256" key="4">
    <source>
        <dbReference type="ARBA" id="ARBA00022729"/>
    </source>
</evidence>
<evidence type="ECO:0000256" key="6">
    <source>
        <dbReference type="RuleBase" id="RU361173"/>
    </source>
</evidence>